<dbReference type="AlphaFoldDB" id="A0A6G1JER9"/>
<feature type="region of interest" description="Disordered" evidence="4">
    <location>
        <begin position="1"/>
        <end position="93"/>
    </location>
</feature>
<evidence type="ECO:0000259" key="5">
    <source>
        <dbReference type="PROSITE" id="PS00028"/>
    </source>
</evidence>
<gene>
    <name evidence="6" type="ORF">K458DRAFT_475343</name>
</gene>
<dbReference type="Pfam" id="PF07975">
    <property type="entry name" value="C1_4"/>
    <property type="match status" value="1"/>
</dbReference>
<protein>
    <recommendedName>
        <fullName evidence="5">C2H2-type domain-containing protein</fullName>
    </recommendedName>
</protein>
<comment type="similarity">
    <text evidence="1">Belongs to the FAH family.</text>
</comment>
<dbReference type="Gene3D" id="3.30.40.10">
    <property type="entry name" value="Zinc/RING finger domain, C3HC4 (zinc finger)"/>
    <property type="match status" value="1"/>
</dbReference>
<evidence type="ECO:0000313" key="7">
    <source>
        <dbReference type="Proteomes" id="UP000799291"/>
    </source>
</evidence>
<evidence type="ECO:0000256" key="1">
    <source>
        <dbReference type="ARBA" id="ARBA00010211"/>
    </source>
</evidence>
<dbReference type="EMBL" id="MU005573">
    <property type="protein sequence ID" value="KAF2688633.1"/>
    <property type="molecule type" value="Genomic_DNA"/>
</dbReference>
<dbReference type="GO" id="GO:0006107">
    <property type="term" value="P:oxaloacetate metabolic process"/>
    <property type="evidence" value="ECO:0007669"/>
    <property type="project" value="UniProtKB-ARBA"/>
</dbReference>
<evidence type="ECO:0000256" key="2">
    <source>
        <dbReference type="ARBA" id="ARBA00022723"/>
    </source>
</evidence>
<dbReference type="GO" id="GO:0000439">
    <property type="term" value="C:transcription factor TFIIH core complex"/>
    <property type="evidence" value="ECO:0007669"/>
    <property type="project" value="InterPro"/>
</dbReference>
<dbReference type="SMART" id="SM01047">
    <property type="entry name" value="C1_4"/>
    <property type="match status" value="1"/>
</dbReference>
<name>A0A6G1JER9_9PLEO</name>
<dbReference type="Proteomes" id="UP000799291">
    <property type="component" value="Unassembled WGS sequence"/>
</dbReference>
<evidence type="ECO:0000256" key="4">
    <source>
        <dbReference type="SAM" id="MobiDB-lite"/>
    </source>
</evidence>
<proteinExistence type="inferred from homology"/>
<organism evidence="6 7">
    <name type="scientific">Lentithecium fluviatile CBS 122367</name>
    <dbReference type="NCBI Taxonomy" id="1168545"/>
    <lineage>
        <taxon>Eukaryota</taxon>
        <taxon>Fungi</taxon>
        <taxon>Dikarya</taxon>
        <taxon>Ascomycota</taxon>
        <taxon>Pezizomycotina</taxon>
        <taxon>Dothideomycetes</taxon>
        <taxon>Pleosporomycetidae</taxon>
        <taxon>Pleosporales</taxon>
        <taxon>Massarineae</taxon>
        <taxon>Lentitheciaceae</taxon>
        <taxon>Lentithecium</taxon>
    </lineage>
</organism>
<reference evidence="6" key="1">
    <citation type="journal article" date="2020" name="Stud. Mycol.">
        <title>101 Dothideomycetes genomes: a test case for predicting lifestyles and emergence of pathogens.</title>
        <authorList>
            <person name="Haridas S."/>
            <person name="Albert R."/>
            <person name="Binder M."/>
            <person name="Bloem J."/>
            <person name="Labutti K."/>
            <person name="Salamov A."/>
            <person name="Andreopoulos B."/>
            <person name="Baker S."/>
            <person name="Barry K."/>
            <person name="Bills G."/>
            <person name="Bluhm B."/>
            <person name="Cannon C."/>
            <person name="Castanera R."/>
            <person name="Culley D."/>
            <person name="Daum C."/>
            <person name="Ezra D."/>
            <person name="Gonzalez J."/>
            <person name="Henrissat B."/>
            <person name="Kuo A."/>
            <person name="Liang C."/>
            <person name="Lipzen A."/>
            <person name="Lutzoni F."/>
            <person name="Magnuson J."/>
            <person name="Mondo S."/>
            <person name="Nolan M."/>
            <person name="Ohm R."/>
            <person name="Pangilinan J."/>
            <person name="Park H.-J."/>
            <person name="Ramirez L."/>
            <person name="Alfaro M."/>
            <person name="Sun H."/>
            <person name="Tritt A."/>
            <person name="Yoshinaga Y."/>
            <person name="Zwiers L.-H."/>
            <person name="Turgeon B."/>
            <person name="Goodwin S."/>
            <person name="Spatafora J."/>
            <person name="Crous P."/>
            <person name="Grigoriev I."/>
        </authorList>
    </citation>
    <scope>NUCLEOTIDE SEQUENCE</scope>
    <source>
        <strain evidence="6">CBS 122367</strain>
    </source>
</reference>
<dbReference type="PANTHER" id="PTHR11820:SF7">
    <property type="entry name" value="ACYLPYRUVASE FAHD1, MITOCHONDRIAL"/>
    <property type="match status" value="1"/>
</dbReference>
<dbReference type="InterPro" id="IPR013087">
    <property type="entry name" value="Znf_C2H2_type"/>
</dbReference>
<dbReference type="InterPro" id="IPR036663">
    <property type="entry name" value="Fumarylacetoacetase_C_sf"/>
</dbReference>
<feature type="compositionally biased region" description="Acidic residues" evidence="4">
    <location>
        <begin position="57"/>
        <end position="74"/>
    </location>
</feature>
<dbReference type="InterPro" id="IPR004595">
    <property type="entry name" value="TFIIH_C1-like_dom"/>
</dbReference>
<dbReference type="GO" id="GO:0008270">
    <property type="term" value="F:zinc ion binding"/>
    <property type="evidence" value="ECO:0007669"/>
    <property type="project" value="InterPro"/>
</dbReference>
<dbReference type="GO" id="GO:0006289">
    <property type="term" value="P:nucleotide-excision repair"/>
    <property type="evidence" value="ECO:0007669"/>
    <property type="project" value="InterPro"/>
</dbReference>
<dbReference type="OrthoDB" id="284275at2759"/>
<dbReference type="InterPro" id="IPR012170">
    <property type="entry name" value="TFIIH_SSL1/p44"/>
</dbReference>
<dbReference type="FunFam" id="3.90.850.10:FF:000002">
    <property type="entry name" value="2-hydroxyhepta-2,4-diene-1,7-dioate isomerase"/>
    <property type="match status" value="1"/>
</dbReference>
<dbReference type="InterPro" id="IPR013083">
    <property type="entry name" value="Znf_RING/FYVE/PHD"/>
</dbReference>
<dbReference type="Gene3D" id="3.40.50.410">
    <property type="entry name" value="von Willebrand factor, type A domain"/>
    <property type="match status" value="1"/>
</dbReference>
<dbReference type="InterPro" id="IPR007198">
    <property type="entry name" value="Ssl1-like"/>
</dbReference>
<dbReference type="SUPFAM" id="SSF56529">
    <property type="entry name" value="FAH"/>
    <property type="match status" value="1"/>
</dbReference>
<keyword evidence="7" id="KW-1185">Reference proteome</keyword>
<feature type="compositionally biased region" description="Acidic residues" evidence="4">
    <location>
        <begin position="1"/>
        <end position="18"/>
    </location>
</feature>
<dbReference type="Pfam" id="PF04056">
    <property type="entry name" value="Ssl1"/>
    <property type="match status" value="1"/>
</dbReference>
<dbReference type="GO" id="GO:0006351">
    <property type="term" value="P:DNA-templated transcription"/>
    <property type="evidence" value="ECO:0007669"/>
    <property type="project" value="InterPro"/>
</dbReference>
<feature type="region of interest" description="Disordered" evidence="4">
    <location>
        <begin position="333"/>
        <end position="375"/>
    </location>
</feature>
<dbReference type="InterPro" id="IPR011234">
    <property type="entry name" value="Fumarylacetoacetase-like_C"/>
</dbReference>
<dbReference type="InterPro" id="IPR036465">
    <property type="entry name" value="vWFA_dom_sf"/>
</dbReference>
<dbReference type="PANTHER" id="PTHR11820">
    <property type="entry name" value="ACYLPYRUVASE"/>
    <property type="match status" value="1"/>
</dbReference>
<keyword evidence="3" id="KW-0862">Zinc</keyword>
<dbReference type="GO" id="GO:0050163">
    <property type="term" value="F:oxaloacetate tautomerase activity"/>
    <property type="evidence" value="ECO:0007669"/>
    <property type="project" value="UniProtKB-ARBA"/>
</dbReference>
<dbReference type="GO" id="GO:0018773">
    <property type="term" value="F:acetylpyruvate hydrolase activity"/>
    <property type="evidence" value="ECO:0007669"/>
    <property type="project" value="TreeGrafter"/>
</dbReference>
<feature type="domain" description="C2H2-type" evidence="5">
    <location>
        <begin position="384"/>
        <end position="404"/>
    </location>
</feature>
<dbReference type="NCBIfam" id="TIGR00622">
    <property type="entry name" value="ssl1"/>
    <property type="match status" value="1"/>
</dbReference>
<dbReference type="InterPro" id="IPR046349">
    <property type="entry name" value="C1-like_sf"/>
</dbReference>
<dbReference type="SUPFAM" id="SSF57889">
    <property type="entry name" value="Cysteine-rich domain"/>
    <property type="match status" value="1"/>
</dbReference>
<accession>A0A6G1JER9</accession>
<evidence type="ECO:0000256" key="3">
    <source>
        <dbReference type="ARBA" id="ARBA00022833"/>
    </source>
</evidence>
<sequence length="711" mass="78827">MADSDYEFEGDDGSDEEYVGSRDSSTSRAQAVGKRKTQPKAVERKAHAWERRGSTPPEEEFEYIPAEDEDEEDNATPLKSLQQLEEDRKRKRLRKDTKPFQRGIIRHVVLVLDLSEAMMEKDMRPSRYHVMIKFTQEYVREFFEQNPISQMSVLGMHDGLCIRSDIIPHTEPWDARSYHRLWIIAIARSCRTNAGDESEYVVATDQELLRELLLATTTPPVVRATQATAAESAAALMMMGFPSRVIEDAQTMCACHGVLTAGGYTCSRCSAKVCSLPITCPSCQLTLLLSTHLARSYHHLFPLRNWAEVSWQRAREKGSKDCASCLSAFPETPPPEELDNNSESEQQNGHSAANGKMDDPVGQRQMDEDEGEEQKASESARYECRACESHFCIDCDMFCHMVLHNCPGCLSRINPVEFRGRRAFSAQGFMMTAFDRLIRFESEDGKVLFGDLGKEEVPTRDIEGRKVQVLDGSVGGGFKKTGADATVAKLLCPLPRTNIVMCVGLNYKHHAEEANLQIPTYPTIFTKPADALAGPLDTIPIHKDCQSQLDYEGELTIVIGKDAKNIAAAEAPSYILGYTVGNDVSARNFQLPASVSGGQFGYAKSFDKFAPIGPCIASTSVIPDPQRLKLQTKVNGDVRQETSTDDMIWEVGQVLEHLTRGSTLRAGTCVMTGTPSGVGIFMEPKGFVGDGDEVEIRVEGIGSLINKMKFE</sequence>
<dbReference type="Gene3D" id="3.90.850.10">
    <property type="entry name" value="Fumarylacetoacetase-like, C-terminal domain"/>
    <property type="match status" value="1"/>
</dbReference>
<feature type="compositionally biased region" description="Basic and acidic residues" evidence="4">
    <location>
        <begin position="41"/>
        <end position="53"/>
    </location>
</feature>
<dbReference type="Pfam" id="PF01557">
    <property type="entry name" value="FAA_hydrolase"/>
    <property type="match status" value="1"/>
</dbReference>
<keyword evidence="2" id="KW-0479">Metal-binding</keyword>
<evidence type="ECO:0000313" key="6">
    <source>
        <dbReference type="EMBL" id="KAF2688633.1"/>
    </source>
</evidence>
<dbReference type="PROSITE" id="PS00028">
    <property type="entry name" value="ZINC_FINGER_C2H2_1"/>
    <property type="match status" value="1"/>
</dbReference>